<feature type="domain" description="Acyl-CoA dehydrogenase/oxidase C-terminal" evidence="8">
    <location>
        <begin position="218"/>
        <end position="364"/>
    </location>
</feature>
<dbReference type="Pfam" id="PF02771">
    <property type="entry name" value="Acyl-CoA_dh_N"/>
    <property type="match status" value="1"/>
</dbReference>
<dbReference type="Gene3D" id="1.20.140.10">
    <property type="entry name" value="Butyryl-CoA Dehydrogenase, subunit A, domain 3"/>
    <property type="match status" value="1"/>
</dbReference>
<evidence type="ECO:0000259" key="9">
    <source>
        <dbReference type="Pfam" id="PF02770"/>
    </source>
</evidence>
<dbReference type="InterPro" id="IPR006091">
    <property type="entry name" value="Acyl-CoA_Oxase/DH_mid-dom"/>
</dbReference>
<gene>
    <name evidence="11" type="primary">ACD2</name>
    <name evidence="11" type="ORF">THAPSDRAFT_bd1760</name>
</gene>
<dbReference type="KEGG" id="tps:THAPSDRAFT_bd1760"/>
<dbReference type="SUPFAM" id="SSF56645">
    <property type="entry name" value="Acyl-CoA dehydrogenase NM domain-like"/>
    <property type="match status" value="1"/>
</dbReference>
<keyword evidence="5 7" id="KW-0274">FAD</keyword>
<evidence type="ECO:0000259" key="10">
    <source>
        <dbReference type="Pfam" id="PF02771"/>
    </source>
</evidence>
<dbReference type="Pfam" id="PF00441">
    <property type="entry name" value="Acyl-CoA_dh_1"/>
    <property type="match status" value="1"/>
</dbReference>
<dbReference type="PANTHER" id="PTHR48083">
    <property type="entry name" value="MEDIUM-CHAIN SPECIFIC ACYL-COA DEHYDROGENASE, MITOCHONDRIAL-RELATED"/>
    <property type="match status" value="1"/>
</dbReference>
<dbReference type="InterPro" id="IPR009075">
    <property type="entry name" value="AcylCo_DH/oxidase_C"/>
</dbReference>
<evidence type="ECO:0000313" key="12">
    <source>
        <dbReference type="Proteomes" id="UP000001449"/>
    </source>
</evidence>
<dbReference type="Gene3D" id="1.10.540.10">
    <property type="entry name" value="Acyl-CoA dehydrogenase/oxidase, N-terminal domain"/>
    <property type="match status" value="1"/>
</dbReference>
<keyword evidence="12" id="KW-1185">Reference proteome</keyword>
<dbReference type="InParanoid" id="B8LE08"/>
<dbReference type="AlphaFoldDB" id="B8LE08"/>
<dbReference type="Proteomes" id="UP000001449">
    <property type="component" value="Unassembled WGS sequence"/>
</dbReference>
<evidence type="ECO:0000256" key="3">
    <source>
        <dbReference type="ARBA" id="ARBA00011738"/>
    </source>
</evidence>
<evidence type="ECO:0000256" key="4">
    <source>
        <dbReference type="ARBA" id="ARBA00022630"/>
    </source>
</evidence>
<evidence type="ECO:0000256" key="1">
    <source>
        <dbReference type="ARBA" id="ARBA00001974"/>
    </source>
</evidence>
<reference evidence="11 12" key="2">
    <citation type="journal article" date="2008" name="Nature">
        <title>The Phaeodactylum genome reveals the evolutionary history of diatom genomes.</title>
        <authorList>
            <person name="Bowler C."/>
            <person name="Allen A.E."/>
            <person name="Badger J.H."/>
            <person name="Grimwood J."/>
            <person name="Jabbari K."/>
            <person name="Kuo A."/>
            <person name="Maheswari U."/>
            <person name="Martens C."/>
            <person name="Maumus F."/>
            <person name="Otillar R.P."/>
            <person name="Rayko E."/>
            <person name="Salamov A."/>
            <person name="Vandepoele K."/>
            <person name="Beszteri B."/>
            <person name="Gruber A."/>
            <person name="Heijde M."/>
            <person name="Katinka M."/>
            <person name="Mock T."/>
            <person name="Valentin K."/>
            <person name="Verret F."/>
            <person name="Berges J.A."/>
            <person name="Brownlee C."/>
            <person name="Cadoret J.P."/>
            <person name="Chiovitti A."/>
            <person name="Choi C.J."/>
            <person name="Coesel S."/>
            <person name="De Martino A."/>
            <person name="Detter J.C."/>
            <person name="Durkin C."/>
            <person name="Falciatore A."/>
            <person name="Fournet J."/>
            <person name="Haruta M."/>
            <person name="Huysman M.J."/>
            <person name="Jenkins B.D."/>
            <person name="Jiroutova K."/>
            <person name="Jorgensen R.E."/>
            <person name="Joubert Y."/>
            <person name="Kaplan A."/>
            <person name="Kroger N."/>
            <person name="Kroth P.G."/>
            <person name="La Roche J."/>
            <person name="Lindquist E."/>
            <person name="Lommer M."/>
            <person name="Martin-Jezequel V."/>
            <person name="Lopez P.J."/>
            <person name="Lucas S."/>
            <person name="Mangogna M."/>
            <person name="McGinnis K."/>
            <person name="Medlin L.K."/>
            <person name="Montsant A."/>
            <person name="Oudot-Le Secq M.P."/>
            <person name="Napoli C."/>
            <person name="Obornik M."/>
            <person name="Parker M.S."/>
            <person name="Petit J.L."/>
            <person name="Porcel B.M."/>
            <person name="Poulsen N."/>
            <person name="Robison M."/>
            <person name="Rychlewski L."/>
            <person name="Rynearson T.A."/>
            <person name="Schmutz J."/>
            <person name="Shapiro H."/>
            <person name="Siaut M."/>
            <person name="Stanley M."/>
            <person name="Sussman M.R."/>
            <person name="Taylor A.R."/>
            <person name="Vardi A."/>
            <person name="von Dassow P."/>
            <person name="Vyverman W."/>
            <person name="Willis A."/>
            <person name="Wyrwicz L.S."/>
            <person name="Rokhsar D.S."/>
            <person name="Weissenbach J."/>
            <person name="Armbrust E.V."/>
            <person name="Green B.R."/>
            <person name="Van de Peer Y."/>
            <person name="Grigoriev I.V."/>
        </authorList>
    </citation>
    <scope>NUCLEOTIDE SEQUENCE [LARGE SCALE GENOMIC DNA]</scope>
    <source>
        <strain evidence="11 12">CCMP1335</strain>
    </source>
</reference>
<evidence type="ECO:0000313" key="11">
    <source>
        <dbReference type="EMBL" id="EED86410.1"/>
    </source>
</evidence>
<dbReference type="eggNOG" id="KOG1469">
    <property type="taxonomic scope" value="Eukaryota"/>
</dbReference>
<evidence type="ECO:0000259" key="8">
    <source>
        <dbReference type="Pfam" id="PF00441"/>
    </source>
</evidence>
<accession>B8LE08</accession>
<dbReference type="InterPro" id="IPR050741">
    <property type="entry name" value="Acyl-CoA_dehydrogenase"/>
</dbReference>
<feature type="domain" description="Acyl-CoA oxidase/dehydrogenase middle" evidence="9">
    <location>
        <begin position="86"/>
        <end position="199"/>
    </location>
</feature>
<comment type="cofactor">
    <cofactor evidence="1 7">
        <name>FAD</name>
        <dbReference type="ChEBI" id="CHEBI:57692"/>
    </cofactor>
</comment>
<dbReference type="Gene3D" id="2.40.110.10">
    <property type="entry name" value="Butyryl-CoA Dehydrogenase, subunit A, domain 2"/>
    <property type="match status" value="1"/>
</dbReference>
<reference evidence="11 12" key="1">
    <citation type="journal article" date="2004" name="Science">
        <title>The genome of the diatom Thalassiosira pseudonana: ecology, evolution, and metabolism.</title>
        <authorList>
            <person name="Armbrust E.V."/>
            <person name="Berges J.A."/>
            <person name="Bowler C."/>
            <person name="Green B.R."/>
            <person name="Martinez D."/>
            <person name="Putnam N.H."/>
            <person name="Zhou S."/>
            <person name="Allen A.E."/>
            <person name="Apt K.E."/>
            <person name="Bechner M."/>
            <person name="Brzezinski M.A."/>
            <person name="Chaal B.K."/>
            <person name="Chiovitti A."/>
            <person name="Davis A.K."/>
            <person name="Demarest M.S."/>
            <person name="Detter J.C."/>
            <person name="Glavina T."/>
            <person name="Goodstein D."/>
            <person name="Hadi M.Z."/>
            <person name="Hellsten U."/>
            <person name="Hildebrand M."/>
            <person name="Jenkins B.D."/>
            <person name="Jurka J."/>
            <person name="Kapitonov V.V."/>
            <person name="Kroger N."/>
            <person name="Lau W.W."/>
            <person name="Lane T.W."/>
            <person name="Larimer F.W."/>
            <person name="Lippmeier J.C."/>
            <person name="Lucas S."/>
            <person name="Medina M."/>
            <person name="Montsant A."/>
            <person name="Obornik M."/>
            <person name="Parker M.S."/>
            <person name="Palenik B."/>
            <person name="Pazour G.J."/>
            <person name="Richardson P.M."/>
            <person name="Rynearson T.A."/>
            <person name="Saito M.A."/>
            <person name="Schwartz D.C."/>
            <person name="Thamatrakoln K."/>
            <person name="Valentin K."/>
            <person name="Vardi A."/>
            <person name="Wilkerson F.P."/>
            <person name="Rokhsar D.S."/>
        </authorList>
    </citation>
    <scope>NUCLEOTIDE SEQUENCE [LARGE SCALE GENOMIC DNA]</scope>
    <source>
        <strain evidence="11 12">CCMP1335</strain>
    </source>
</reference>
<dbReference type="GO" id="GO:0033539">
    <property type="term" value="P:fatty acid beta-oxidation using acyl-CoA dehydrogenase"/>
    <property type="evidence" value="ECO:0000318"/>
    <property type="project" value="GO_Central"/>
</dbReference>
<dbReference type="OMA" id="LAYMYAM"/>
<dbReference type="Pfam" id="PF02770">
    <property type="entry name" value="Acyl-CoA_dh_M"/>
    <property type="match status" value="1"/>
</dbReference>
<evidence type="ECO:0000256" key="6">
    <source>
        <dbReference type="ARBA" id="ARBA00023002"/>
    </source>
</evidence>
<dbReference type="PANTHER" id="PTHR48083:SF13">
    <property type="entry name" value="ACYL-COA DEHYDROGENASE FAMILY MEMBER 11"/>
    <property type="match status" value="1"/>
</dbReference>
<organism evidence="11 12">
    <name type="scientific">Thalassiosira pseudonana</name>
    <name type="common">Marine diatom</name>
    <name type="synonym">Cyclotella nana</name>
    <dbReference type="NCBI Taxonomy" id="35128"/>
    <lineage>
        <taxon>Eukaryota</taxon>
        <taxon>Sar</taxon>
        <taxon>Stramenopiles</taxon>
        <taxon>Ochrophyta</taxon>
        <taxon>Bacillariophyta</taxon>
        <taxon>Coscinodiscophyceae</taxon>
        <taxon>Thalassiosirophycidae</taxon>
        <taxon>Thalassiosirales</taxon>
        <taxon>Thalassiosiraceae</taxon>
        <taxon>Thalassiosira</taxon>
    </lineage>
</organism>
<protein>
    <submittedName>
        <fullName evidence="11">ACYL-COA dehydrogenase</fullName>
        <ecNumber evidence="11">1.3.99.3</ecNumber>
    </submittedName>
</protein>
<name>B8LE08_THAPS</name>
<comment type="similarity">
    <text evidence="2 7">Belongs to the acyl-CoA dehydrogenase family.</text>
</comment>
<evidence type="ECO:0000256" key="5">
    <source>
        <dbReference type="ARBA" id="ARBA00022827"/>
    </source>
</evidence>
<sequence>MDALKSKAQSLGFWNLFLPHELPEMYLTNREYGILCEVMGRSSLAPEACNCSAPDTGNMEVLLKHGTQSQQLKYLLPLLRGEVRSAFLMTEPDVASSDARNLETRLSKRMDDGGSVRYTLNGKKWWSTGAMDPRCRMALVVTKMDYTHPSNANNAQQQTQTKTKHGNQTVVIVPMPQTGVRCVRPLTVFGYDDAPHGHAEVWLESVDLGMESVVLGEGRGFEISQSRLGPGRIHHCMRAVGLAARCYELMLERTFQRKTFGRFLYEHGSCREMVADSAADIESARLLTLSCAEEIDRLGARGARDKIALIKVVVPELTSRVVDRAVQVFGGAGVCGDFPLARALVGLRTLRIADGPDAVHKQSLALLELKKAKQRMLSRV</sequence>
<dbReference type="RefSeq" id="XP_002297260.1">
    <property type="nucleotide sequence ID" value="XM_002297224.1"/>
</dbReference>
<dbReference type="EMBL" id="DS999427">
    <property type="protein sequence ID" value="EED86410.1"/>
    <property type="molecule type" value="Genomic_DNA"/>
</dbReference>
<dbReference type="GO" id="GO:0005737">
    <property type="term" value="C:cytoplasm"/>
    <property type="evidence" value="ECO:0000318"/>
    <property type="project" value="GO_Central"/>
</dbReference>
<dbReference type="EC" id="1.3.99.3" evidence="11"/>
<dbReference type="PaxDb" id="35128-Thapsdraft1760"/>
<dbReference type="InterPro" id="IPR009100">
    <property type="entry name" value="AcylCoA_DH/oxidase_NM_dom_sf"/>
</dbReference>
<evidence type="ECO:0000256" key="2">
    <source>
        <dbReference type="ARBA" id="ARBA00009347"/>
    </source>
</evidence>
<keyword evidence="4 7" id="KW-0285">Flavoprotein</keyword>
<comment type="subunit">
    <text evidence="3">Homodimer.</text>
</comment>
<feature type="domain" description="Acyl-CoA dehydrogenase/oxidase N-terminal" evidence="10">
    <location>
        <begin position="6"/>
        <end position="82"/>
    </location>
</feature>
<proteinExistence type="inferred from homology"/>
<dbReference type="GO" id="GO:0003995">
    <property type="term" value="F:acyl-CoA dehydrogenase activity"/>
    <property type="evidence" value="ECO:0000318"/>
    <property type="project" value="GO_Central"/>
</dbReference>
<dbReference type="InterPro" id="IPR013786">
    <property type="entry name" value="AcylCoA_DH/ox_N"/>
</dbReference>
<dbReference type="InterPro" id="IPR046373">
    <property type="entry name" value="Acyl-CoA_Oxase/DH_mid-dom_sf"/>
</dbReference>
<dbReference type="InterPro" id="IPR036250">
    <property type="entry name" value="AcylCo_DH-like_C"/>
</dbReference>
<dbReference type="InterPro" id="IPR037069">
    <property type="entry name" value="AcylCoA_DH/ox_N_sf"/>
</dbReference>
<keyword evidence="6 7" id="KW-0560">Oxidoreductase</keyword>
<dbReference type="GO" id="GO:0050660">
    <property type="term" value="F:flavin adenine dinucleotide binding"/>
    <property type="evidence" value="ECO:0007669"/>
    <property type="project" value="InterPro"/>
</dbReference>
<evidence type="ECO:0000256" key="7">
    <source>
        <dbReference type="RuleBase" id="RU362125"/>
    </source>
</evidence>
<dbReference type="HOGENOM" id="CLU_018204_1_2_1"/>
<dbReference type="SUPFAM" id="SSF47203">
    <property type="entry name" value="Acyl-CoA dehydrogenase C-terminal domain-like"/>
    <property type="match status" value="1"/>
</dbReference>
<dbReference type="STRING" id="35128.B8LE08"/>
<dbReference type="GeneID" id="7447288"/>